<organism evidence="1 2">
    <name type="scientific">Breoghania corrubedonensis</name>
    <dbReference type="NCBI Taxonomy" id="665038"/>
    <lineage>
        <taxon>Bacteria</taxon>
        <taxon>Pseudomonadati</taxon>
        <taxon>Pseudomonadota</taxon>
        <taxon>Alphaproteobacteria</taxon>
        <taxon>Hyphomicrobiales</taxon>
        <taxon>Stappiaceae</taxon>
        <taxon>Breoghania</taxon>
    </lineage>
</organism>
<comment type="caution">
    <text evidence="1">The sequence shown here is derived from an EMBL/GenBank/DDBJ whole genome shotgun (WGS) entry which is preliminary data.</text>
</comment>
<dbReference type="OrthoDB" id="894286at2"/>
<sequence>MPLQNRVTPDGTIIATPARGLFMGNRGGRIHDPATRTLTSRRFASRRWICCETAFKGRHRTVMGAGYTELFFLDEPTALSAGHRPCFECRRAAANAFARYWQQAHGLGAPPDADTMDRQLHAERLGARPEAALDLLPDGAAVLVKEDAAQRPAFVRGDCLLVWQAEGYGQKLARPRGIALPLLTPPSIVAVLDAGYLPHWHPSAG</sequence>
<dbReference type="RefSeq" id="WP_107987960.1">
    <property type="nucleotide sequence ID" value="NZ_QAYG01000001.1"/>
</dbReference>
<evidence type="ECO:0000313" key="2">
    <source>
        <dbReference type="Proteomes" id="UP000244081"/>
    </source>
</evidence>
<reference evidence="1 2" key="1">
    <citation type="submission" date="2018-04" db="EMBL/GenBank/DDBJ databases">
        <title>Genomic Encyclopedia of Archaeal and Bacterial Type Strains, Phase II (KMG-II): from individual species to whole genera.</title>
        <authorList>
            <person name="Goeker M."/>
        </authorList>
    </citation>
    <scope>NUCLEOTIDE SEQUENCE [LARGE SCALE GENOMIC DNA]</scope>
    <source>
        <strain evidence="1 2">DSM 23382</strain>
    </source>
</reference>
<dbReference type="AlphaFoldDB" id="A0A2T5VF51"/>
<name>A0A2T5VF51_9HYPH</name>
<evidence type="ECO:0000313" key="1">
    <source>
        <dbReference type="EMBL" id="PTW62382.1"/>
    </source>
</evidence>
<gene>
    <name evidence="1" type="ORF">C8N35_101424</name>
</gene>
<dbReference type="Proteomes" id="UP000244081">
    <property type="component" value="Unassembled WGS sequence"/>
</dbReference>
<accession>A0A2T5VF51</accession>
<proteinExistence type="predicted"/>
<dbReference type="EMBL" id="QAYG01000001">
    <property type="protein sequence ID" value="PTW62382.1"/>
    <property type="molecule type" value="Genomic_DNA"/>
</dbReference>
<protein>
    <submittedName>
        <fullName evidence="1">Uncharacterized protein</fullName>
    </submittedName>
</protein>
<keyword evidence="2" id="KW-1185">Reference proteome</keyword>